<dbReference type="GeneID" id="301094391"/>
<dbReference type="HOGENOM" id="CLU_1298569_0_0_4"/>
<dbReference type="Gene3D" id="2.160.10.10">
    <property type="entry name" value="Hexapeptide repeat proteins"/>
    <property type="match status" value="1"/>
</dbReference>
<dbReference type="PANTHER" id="PTHR43300">
    <property type="entry name" value="ACETYLTRANSFERASE"/>
    <property type="match status" value="1"/>
</dbReference>
<dbReference type="AlphaFoldDB" id="D5W6J1"/>
<dbReference type="InterPro" id="IPR050179">
    <property type="entry name" value="Trans_hexapeptide_repeat"/>
</dbReference>
<accession>D5W6J1</accession>
<name>D5W6J1_PARAM</name>
<comment type="similarity">
    <text evidence="1">Belongs to the transferase hexapeptide repeat family.</text>
</comment>
<dbReference type="PANTHER" id="PTHR43300:SF10">
    <property type="entry name" value="2,3,4,5-TETRAHYDROPYRIDINE-2,6-DICARBOXYLATE N-ACETYLTRANSFERASE"/>
    <property type="match status" value="1"/>
</dbReference>
<dbReference type="Proteomes" id="UP000002190">
    <property type="component" value="Chromosome 1"/>
</dbReference>
<gene>
    <name evidence="2" type="ordered locus">BC1002_3067</name>
</gene>
<evidence type="ECO:0000313" key="3">
    <source>
        <dbReference type="Proteomes" id="UP000002190"/>
    </source>
</evidence>
<evidence type="ECO:0000313" key="2">
    <source>
        <dbReference type="EMBL" id="ADG17112.1"/>
    </source>
</evidence>
<dbReference type="InterPro" id="IPR011004">
    <property type="entry name" value="Trimer_LpxA-like_sf"/>
</dbReference>
<reference evidence="2 3" key="2">
    <citation type="journal article" date="2012" name="J. Bacteriol.">
        <title>Genome Sequences of Burkholderia sp. Strains CCGE1002 and H160, Isolated from Legume Nodules in Mexico and Brazil.</title>
        <authorList>
            <person name="Ormeno-Orrillo E."/>
            <person name="Rogel M.A."/>
            <person name="Chueire L.M."/>
            <person name="Tiedje J.M."/>
            <person name="Martinez-Romero E."/>
            <person name="Hungria M."/>
        </authorList>
    </citation>
    <scope>NUCLEOTIDE SEQUENCE [LARGE SCALE GENOMIC DNA]</scope>
    <source>
        <strain evidence="2 3">CCGE1002</strain>
    </source>
</reference>
<organism evidence="2 3">
    <name type="scientific">Paraburkholderia atlantica</name>
    <dbReference type="NCBI Taxonomy" id="2654982"/>
    <lineage>
        <taxon>Bacteria</taxon>
        <taxon>Pseudomonadati</taxon>
        <taxon>Pseudomonadota</taxon>
        <taxon>Betaproteobacteria</taxon>
        <taxon>Burkholderiales</taxon>
        <taxon>Burkholderiaceae</taxon>
        <taxon>Paraburkholderia</taxon>
    </lineage>
</organism>
<dbReference type="KEGG" id="bge:BC1002_3067"/>
<dbReference type="eggNOG" id="COG1044">
    <property type="taxonomic scope" value="Bacteria"/>
</dbReference>
<dbReference type="InterPro" id="IPR001451">
    <property type="entry name" value="Hexapep"/>
</dbReference>
<dbReference type="STRING" id="640511.BC1002_3067"/>
<protein>
    <submittedName>
        <fullName evidence="2">UDP-3-O-(3-hydroxymyristoyl)-like protein</fullName>
    </submittedName>
</protein>
<evidence type="ECO:0000256" key="1">
    <source>
        <dbReference type="ARBA" id="ARBA00007274"/>
    </source>
</evidence>
<dbReference type="EMBL" id="CP002013">
    <property type="protein sequence ID" value="ADG17112.1"/>
    <property type="molecule type" value="Genomic_DNA"/>
</dbReference>
<dbReference type="Pfam" id="PF00132">
    <property type="entry name" value="Hexapep"/>
    <property type="match status" value="1"/>
</dbReference>
<dbReference type="RefSeq" id="WP_013090918.1">
    <property type="nucleotide sequence ID" value="NC_014117.1"/>
</dbReference>
<proteinExistence type="inferred from homology"/>
<reference evidence="2 3" key="1">
    <citation type="submission" date="2010-04" db="EMBL/GenBank/DDBJ databases">
        <title>Complete sequence of chromosome 1 of Burkholderia sp. CCGE1002.</title>
        <authorList>
            <consortium name="US DOE Joint Genome Institute"/>
            <person name="Lucas S."/>
            <person name="Copeland A."/>
            <person name="Lapidus A."/>
            <person name="Cheng J.-F."/>
            <person name="Bruce D."/>
            <person name="Goodwin L."/>
            <person name="Pitluck S."/>
            <person name="Chertkov O."/>
            <person name="Detter J.C."/>
            <person name="Han C."/>
            <person name="Tapia R."/>
            <person name="Land M."/>
            <person name="Hauser L."/>
            <person name="Kyrpides N."/>
            <person name="Ovchinnikova G."/>
            <person name="Martinez-Romero E."/>
            <person name="Hernandez M.A.R."/>
            <person name="Tiedje J.M."/>
            <person name="Woyke T."/>
        </authorList>
    </citation>
    <scope>NUCLEOTIDE SEQUENCE [LARGE SCALE GENOMIC DNA]</scope>
    <source>
        <strain evidence="2 3">CCGE1002</strain>
    </source>
</reference>
<dbReference type="SUPFAM" id="SSF51161">
    <property type="entry name" value="Trimeric LpxA-like enzymes"/>
    <property type="match status" value="1"/>
</dbReference>
<sequence length="211" mass="22746">MKKLLIIDAGGNLERAMHEIAQAGDYQIAGVIGGQPAPAGIPHFADLNAVTDDARENSAFFIAGDQRMLNQHRLSAYMEVKRRGWPIVALRSTSASLAAGIRLRENVYIDHAVRVLPRANIGANTWVMQGAEIGTDSKIGSSCWIGAHCRVSERAVVGKNCTLGEGVVIGPDVVLPAWSVIDSHTTLTQSPPTTLFTDPLFRSPVYLFEKG</sequence>